<dbReference type="InterPro" id="IPR004276">
    <property type="entry name" value="GlycoTrans_28_N"/>
</dbReference>
<comment type="caution">
    <text evidence="10">Lacks conserved residue(s) required for the propagation of feature annotation.</text>
</comment>
<evidence type="ECO:0000256" key="3">
    <source>
        <dbReference type="ARBA" id="ARBA00022676"/>
    </source>
</evidence>
<reference evidence="15 17" key="2">
    <citation type="submission" date="2023-11" db="EMBL/GenBank/DDBJ databases">
        <title>MicrobeMod: A computational toolkit for identifying prokaryotic methylation and restriction-modification with nanopore sequencing.</title>
        <authorList>
            <person name="Crits-Christoph A."/>
            <person name="Kang S.C."/>
            <person name="Lee H."/>
            <person name="Ostrov N."/>
        </authorList>
    </citation>
    <scope>NUCLEOTIDE SEQUENCE [LARGE SCALE GENOMIC DNA]</scope>
    <source>
        <strain evidence="15 17">ATCC 23090</strain>
    </source>
</reference>
<dbReference type="GO" id="GO:0009252">
    <property type="term" value="P:peptidoglycan biosynthetic process"/>
    <property type="evidence" value="ECO:0007669"/>
    <property type="project" value="UniProtKB-UniRule"/>
</dbReference>
<evidence type="ECO:0000256" key="5">
    <source>
        <dbReference type="ARBA" id="ARBA00022960"/>
    </source>
</evidence>
<feature type="binding site" evidence="10">
    <location>
        <position position="252"/>
    </location>
    <ligand>
        <name>UDP-N-acetyl-alpha-D-glucosamine</name>
        <dbReference type="ChEBI" id="CHEBI:57705"/>
    </ligand>
</feature>
<dbReference type="InterPro" id="IPR006009">
    <property type="entry name" value="GlcNAc_MurG"/>
</dbReference>
<evidence type="ECO:0000256" key="10">
    <source>
        <dbReference type="HAMAP-Rule" id="MF_00033"/>
    </source>
</evidence>
<dbReference type="OrthoDB" id="9808936at2"/>
<feature type="binding site" evidence="10">
    <location>
        <position position="126"/>
    </location>
    <ligand>
        <name>UDP-N-acetyl-alpha-D-glucosamine</name>
        <dbReference type="ChEBI" id="CHEBI:57705"/>
    </ligand>
</feature>
<keyword evidence="7 10" id="KW-0472">Membrane</keyword>
<dbReference type="GO" id="GO:0008360">
    <property type="term" value="P:regulation of cell shape"/>
    <property type="evidence" value="ECO:0007669"/>
    <property type="project" value="UniProtKB-KW"/>
</dbReference>
<evidence type="ECO:0000256" key="6">
    <source>
        <dbReference type="ARBA" id="ARBA00022984"/>
    </source>
</evidence>
<gene>
    <name evidence="10 15" type="primary">murG</name>
    <name evidence="14" type="ORF">SAMN05661012_01822</name>
    <name evidence="15" type="ORF">SR876_27205</name>
</gene>
<keyword evidence="17" id="KW-1185">Reference proteome</keyword>
<comment type="catalytic activity">
    <reaction evidence="10">
        <text>di-trans,octa-cis-undecaprenyl diphospho-N-acetyl-alpha-D-muramoyl-L-alanyl-D-glutamyl-meso-2,6-diaminopimeloyl-D-alanyl-D-alanine + UDP-N-acetyl-alpha-D-glucosamine = di-trans,octa-cis-undecaprenyl diphospho-[N-acetyl-alpha-D-glucosaminyl-(1-&gt;4)]-N-acetyl-alpha-D-muramoyl-L-alanyl-D-glutamyl-meso-2,6-diaminopimeloyl-D-alanyl-D-alanine + UDP + H(+)</text>
        <dbReference type="Rhea" id="RHEA:31227"/>
        <dbReference type="ChEBI" id="CHEBI:15378"/>
        <dbReference type="ChEBI" id="CHEBI:57705"/>
        <dbReference type="ChEBI" id="CHEBI:58223"/>
        <dbReference type="ChEBI" id="CHEBI:61387"/>
        <dbReference type="ChEBI" id="CHEBI:61388"/>
        <dbReference type="EC" id="2.4.1.227"/>
    </reaction>
</comment>
<proteinExistence type="inferred from homology"/>
<dbReference type="UniPathway" id="UPA00219"/>
<accession>A0A1K1PD04</accession>
<dbReference type="Proteomes" id="UP001326715">
    <property type="component" value="Chromosome"/>
</dbReference>
<evidence type="ECO:0000313" key="17">
    <source>
        <dbReference type="Proteomes" id="UP001326715"/>
    </source>
</evidence>
<comment type="subcellular location">
    <subcellularLocation>
        <location evidence="10">Cell membrane</location>
        <topology evidence="10">Peripheral membrane protein</topology>
        <orientation evidence="10">Cytoplasmic side</orientation>
    </subcellularLocation>
</comment>
<reference evidence="14 16" key="1">
    <citation type="submission" date="2016-11" db="EMBL/GenBank/DDBJ databases">
        <authorList>
            <person name="Jaros S."/>
            <person name="Januszkiewicz K."/>
            <person name="Wedrychowicz H."/>
        </authorList>
    </citation>
    <scope>NUCLEOTIDE SEQUENCE [LARGE SCALE GENOMIC DNA]</scope>
    <source>
        <strain evidence="14 16">DSM 784</strain>
    </source>
</reference>
<dbReference type="CDD" id="cd03785">
    <property type="entry name" value="GT28_MurG"/>
    <property type="match status" value="1"/>
</dbReference>
<feature type="coiled-coil region" evidence="11">
    <location>
        <begin position="329"/>
        <end position="356"/>
    </location>
</feature>
<evidence type="ECO:0000313" key="15">
    <source>
        <dbReference type="EMBL" id="WQG88618.1"/>
    </source>
</evidence>
<dbReference type="SUPFAM" id="SSF53756">
    <property type="entry name" value="UDP-Glycosyltransferase/glycogen phosphorylase"/>
    <property type="match status" value="1"/>
</dbReference>
<evidence type="ECO:0000256" key="11">
    <source>
        <dbReference type="SAM" id="Coils"/>
    </source>
</evidence>
<evidence type="ECO:0000256" key="8">
    <source>
        <dbReference type="ARBA" id="ARBA00023306"/>
    </source>
</evidence>
<keyword evidence="3 10" id="KW-0328">Glycosyltransferase</keyword>
<evidence type="ECO:0000313" key="14">
    <source>
        <dbReference type="EMBL" id="SFW45341.1"/>
    </source>
</evidence>
<dbReference type="Proteomes" id="UP000183788">
    <property type="component" value="Unassembled WGS sequence"/>
</dbReference>
<evidence type="ECO:0000256" key="7">
    <source>
        <dbReference type="ARBA" id="ARBA00023136"/>
    </source>
</evidence>
<evidence type="ECO:0000256" key="9">
    <source>
        <dbReference type="ARBA" id="ARBA00023316"/>
    </source>
</evidence>
<feature type="domain" description="Glycosyltransferase family 28 N-terminal" evidence="12">
    <location>
        <begin position="5"/>
        <end position="144"/>
    </location>
</feature>
<dbReference type="Pfam" id="PF04101">
    <property type="entry name" value="Glyco_tran_28_C"/>
    <property type="match status" value="1"/>
</dbReference>
<keyword evidence="9 10" id="KW-0961">Cell wall biogenesis/degradation</keyword>
<keyword evidence="6 10" id="KW-0573">Peptidoglycan synthesis</keyword>
<comment type="pathway">
    <text evidence="10">Cell wall biogenesis; peptidoglycan biosynthesis.</text>
</comment>
<dbReference type="GO" id="GO:0050511">
    <property type="term" value="F:undecaprenyldiphospho-muramoylpentapeptide beta-N-acetylglucosaminyltransferase activity"/>
    <property type="evidence" value="ECO:0007669"/>
    <property type="project" value="UniProtKB-UniRule"/>
</dbReference>
<feature type="binding site" evidence="10">
    <location>
        <position position="199"/>
    </location>
    <ligand>
        <name>UDP-N-acetyl-alpha-D-glucosamine</name>
        <dbReference type="ChEBI" id="CHEBI:57705"/>
    </ligand>
</feature>
<dbReference type="Gene3D" id="3.40.50.2000">
    <property type="entry name" value="Glycogen Phosphorylase B"/>
    <property type="match status" value="2"/>
</dbReference>
<keyword evidence="5 10" id="KW-0133">Cell shape</keyword>
<dbReference type="RefSeq" id="WP_072359152.1">
    <property type="nucleotide sequence ID" value="NZ_CP139972.1"/>
</dbReference>
<organism evidence="14 16">
    <name type="scientific">Chitinophaga sancti</name>
    <dbReference type="NCBI Taxonomy" id="1004"/>
    <lineage>
        <taxon>Bacteria</taxon>
        <taxon>Pseudomonadati</taxon>
        <taxon>Bacteroidota</taxon>
        <taxon>Chitinophagia</taxon>
        <taxon>Chitinophagales</taxon>
        <taxon>Chitinophagaceae</taxon>
        <taxon>Chitinophaga</taxon>
    </lineage>
</organism>
<keyword evidence="2 10" id="KW-0132">Cell division</keyword>
<feature type="binding site" evidence="10">
    <location>
        <position position="297"/>
    </location>
    <ligand>
        <name>UDP-N-acetyl-alpha-D-glucosamine</name>
        <dbReference type="ChEBI" id="CHEBI:57705"/>
    </ligand>
</feature>
<keyword evidence="4 10" id="KW-0808">Transferase</keyword>
<dbReference type="NCBIfam" id="TIGR01133">
    <property type="entry name" value="murG"/>
    <property type="match status" value="1"/>
</dbReference>
<keyword evidence="15" id="KW-0614">Plasmid</keyword>
<comment type="function">
    <text evidence="10">Cell wall formation. Catalyzes the transfer of a GlcNAc subunit on undecaprenyl-pyrophosphoryl-MurNAc-pentapeptide (lipid intermediate I) to form undecaprenyl-pyrophosphoryl-MurNAc-(pentapeptide)GlcNAc (lipid intermediate II).</text>
</comment>
<evidence type="ECO:0000256" key="4">
    <source>
        <dbReference type="ARBA" id="ARBA00022679"/>
    </source>
</evidence>
<dbReference type="Pfam" id="PF03033">
    <property type="entry name" value="Glyco_transf_28"/>
    <property type="match status" value="1"/>
</dbReference>
<evidence type="ECO:0000313" key="16">
    <source>
        <dbReference type="Proteomes" id="UP000183788"/>
    </source>
</evidence>
<keyword evidence="8 10" id="KW-0131">Cell cycle</keyword>
<dbReference type="InterPro" id="IPR007235">
    <property type="entry name" value="Glyco_trans_28_C"/>
</dbReference>
<feature type="binding site" evidence="10">
    <location>
        <position position="167"/>
    </location>
    <ligand>
        <name>UDP-N-acetyl-alpha-D-glucosamine</name>
        <dbReference type="ChEBI" id="CHEBI:57705"/>
    </ligand>
</feature>
<dbReference type="AlphaFoldDB" id="A0A1K1PD04"/>
<dbReference type="PANTHER" id="PTHR21015">
    <property type="entry name" value="UDP-N-ACETYLGLUCOSAMINE--N-ACETYLMURAMYL-(PENTAPEPTIDE) PYROPHOSPHORYL-UNDECAPRENOL N-ACETYLGLUCOSAMINE TRANSFERASE 1"/>
    <property type="match status" value="1"/>
</dbReference>
<evidence type="ECO:0000259" key="12">
    <source>
        <dbReference type="Pfam" id="PF03033"/>
    </source>
</evidence>
<keyword evidence="1 10" id="KW-1003">Cell membrane</keyword>
<comment type="similarity">
    <text evidence="10">Belongs to the glycosyltransferase 28 family. MurG subfamily.</text>
</comment>
<dbReference type="STRING" id="1004.SAMN05661012_01822"/>
<feature type="binding site" evidence="10">
    <location>
        <begin position="12"/>
        <end position="14"/>
    </location>
    <ligand>
        <name>UDP-N-acetyl-alpha-D-glucosamine</name>
        <dbReference type="ChEBI" id="CHEBI:57705"/>
    </ligand>
</feature>
<name>A0A1K1PD04_9BACT</name>
<dbReference type="EMBL" id="FPIZ01000005">
    <property type="protein sequence ID" value="SFW45341.1"/>
    <property type="molecule type" value="Genomic_DNA"/>
</dbReference>
<dbReference type="HAMAP" id="MF_00033">
    <property type="entry name" value="MurG"/>
    <property type="match status" value="1"/>
</dbReference>
<keyword evidence="11" id="KW-0175">Coiled coil</keyword>
<dbReference type="GO" id="GO:0005886">
    <property type="term" value="C:plasma membrane"/>
    <property type="evidence" value="ECO:0007669"/>
    <property type="project" value="UniProtKB-SubCell"/>
</dbReference>
<evidence type="ECO:0000256" key="1">
    <source>
        <dbReference type="ARBA" id="ARBA00022475"/>
    </source>
</evidence>
<evidence type="ECO:0000259" key="13">
    <source>
        <dbReference type="Pfam" id="PF04101"/>
    </source>
</evidence>
<dbReference type="GO" id="GO:0005975">
    <property type="term" value="P:carbohydrate metabolic process"/>
    <property type="evidence" value="ECO:0007669"/>
    <property type="project" value="InterPro"/>
</dbReference>
<evidence type="ECO:0000256" key="2">
    <source>
        <dbReference type="ARBA" id="ARBA00022618"/>
    </source>
</evidence>
<protein>
    <recommendedName>
        <fullName evidence="10">UDP-N-acetylglucosamine--N-acetylmuramyl-(pentapeptide) pyrophosphoryl-undecaprenol N-acetylglucosamine transferase</fullName>
        <ecNumber evidence="10">2.4.1.227</ecNumber>
    </recommendedName>
    <alternativeName>
        <fullName evidence="10">Undecaprenyl-PP-MurNAc-pentapeptide-UDPGlcNAc GlcNAc transferase</fullName>
    </alternativeName>
</protein>
<sequence>MQRRIIIAGGGTGGHIFPAIAIANALKKIEPETEILFVGAKGKMEMEKVPQAGYRIEGLDIAGFNRSNMLKNLLLPFKILKSLSQASKVIDTFKPDAVVGVGGFASFPVMRKAQKRGIPTLIQEQNSFAGKANMSLGKKAAKICVAYEGMEKFFPAEKLIMTGNPVRGNITQSAVSKEDALAHFGLRTGKQTVFAVGGSLGAKSINEALAPILATFVEKDIQLIWQTGKPYFETAKAVAAPYASHVKVYEFINVMDFAYKAADVVVSRAGALAIAELCVVKKPVIFVPFPFAAEDHQTFNAKSLVDKKAALLIKNDDAAAQLGNTLFSLLQNNALLQQLEENIEKLGNKNADMVIAKQVLALIK</sequence>
<dbReference type="GO" id="GO:0051301">
    <property type="term" value="P:cell division"/>
    <property type="evidence" value="ECO:0007669"/>
    <property type="project" value="UniProtKB-KW"/>
</dbReference>
<feature type="domain" description="Glycosyl transferase family 28 C-terminal" evidence="13">
    <location>
        <begin position="192"/>
        <end position="343"/>
    </location>
</feature>
<dbReference type="EC" id="2.4.1.227" evidence="10"/>
<dbReference type="EMBL" id="CP140154">
    <property type="protein sequence ID" value="WQG88618.1"/>
    <property type="molecule type" value="Genomic_DNA"/>
</dbReference>
<dbReference type="PANTHER" id="PTHR21015:SF22">
    <property type="entry name" value="GLYCOSYLTRANSFERASE"/>
    <property type="match status" value="1"/>
</dbReference>
<dbReference type="GO" id="GO:0071555">
    <property type="term" value="P:cell wall organization"/>
    <property type="evidence" value="ECO:0007669"/>
    <property type="project" value="UniProtKB-KW"/>
</dbReference>